<evidence type="ECO:0000256" key="1">
    <source>
        <dbReference type="ARBA" id="ARBA00010990"/>
    </source>
</evidence>
<keyword evidence="6" id="KW-1185">Reference proteome</keyword>
<dbReference type="InterPro" id="IPR037143">
    <property type="entry name" value="4-PPantetheinyl_Trfase_dom_sf"/>
</dbReference>
<dbReference type="PANTHER" id="PTHR12215:SF10">
    <property type="entry name" value="L-AMINOADIPATE-SEMIALDEHYDE DEHYDROGENASE-PHOSPHOPANTETHEINYL TRANSFERASE"/>
    <property type="match status" value="1"/>
</dbReference>
<dbReference type="InterPro" id="IPR008278">
    <property type="entry name" value="4-PPantetheinyl_Trfase_dom"/>
</dbReference>
<dbReference type="Pfam" id="PF22624">
    <property type="entry name" value="AASDHPPT_N"/>
    <property type="match status" value="1"/>
</dbReference>
<dbReference type="EMBL" id="JAGSPN010000004">
    <property type="protein sequence ID" value="MBR7781882.1"/>
    <property type="molecule type" value="Genomic_DNA"/>
</dbReference>
<dbReference type="InterPro" id="IPR050559">
    <property type="entry name" value="P-Pant_transferase_sf"/>
</dbReference>
<dbReference type="GO" id="GO:0019878">
    <property type="term" value="P:lysine biosynthetic process via aminoadipic acid"/>
    <property type="evidence" value="ECO:0007669"/>
    <property type="project" value="TreeGrafter"/>
</dbReference>
<accession>A0A941DLT3</accession>
<dbReference type="PANTHER" id="PTHR12215">
    <property type="entry name" value="PHOSPHOPANTETHEINE TRANSFERASE"/>
    <property type="match status" value="1"/>
</dbReference>
<dbReference type="Proteomes" id="UP000680067">
    <property type="component" value="Unassembled WGS sequence"/>
</dbReference>
<feature type="domain" description="4'-phosphopantetheinyl transferase N-terminal" evidence="4">
    <location>
        <begin position="14"/>
        <end position="99"/>
    </location>
</feature>
<comment type="caution">
    <text evidence="5">The sequence shown here is derived from an EMBL/GenBank/DDBJ whole genome shotgun (WGS) entry which is preliminary data.</text>
</comment>
<dbReference type="GO" id="GO:0008897">
    <property type="term" value="F:holo-[acyl-carrier-protein] synthase activity"/>
    <property type="evidence" value="ECO:0007669"/>
    <property type="project" value="InterPro"/>
</dbReference>
<sequence>MTARIFFRTGVFRQQDFETGFALLDDAERQRCLQYQHLNDKLRFACTRIALKRLLADCLQTTADSIRISTTVQGQPFCLQQNTHWKITVSHTEQHYLIAVTDADIAIGADLESYENSAAFSADMLASFCHPQEINSLNNLPADHRSMHVQQLWSAKEAIVKALATGFDTDPCTLLLPVPLPEHCAVSVSKQTLWLSRQTLMISHDRLMLIRCASTEHAEWIGLPVSGAV</sequence>
<evidence type="ECO:0000313" key="6">
    <source>
        <dbReference type="Proteomes" id="UP000680067"/>
    </source>
</evidence>
<gene>
    <name evidence="5" type="ORF">KDM89_07010</name>
</gene>
<comment type="similarity">
    <text evidence="1">Belongs to the P-Pant transferase superfamily. Gsp/Sfp/HetI/AcpT family.</text>
</comment>
<dbReference type="RefSeq" id="WP_212687240.1">
    <property type="nucleotide sequence ID" value="NZ_JAGSPN010000004.1"/>
</dbReference>
<evidence type="ECO:0000313" key="5">
    <source>
        <dbReference type="EMBL" id="MBR7781882.1"/>
    </source>
</evidence>
<dbReference type="AlphaFoldDB" id="A0A941DLT3"/>
<evidence type="ECO:0000259" key="4">
    <source>
        <dbReference type="Pfam" id="PF22624"/>
    </source>
</evidence>
<dbReference type="Gene3D" id="3.90.470.20">
    <property type="entry name" value="4'-phosphopantetheinyl transferase domain"/>
    <property type="match status" value="2"/>
</dbReference>
<evidence type="ECO:0000259" key="3">
    <source>
        <dbReference type="Pfam" id="PF01648"/>
    </source>
</evidence>
<dbReference type="GO" id="GO:0005829">
    <property type="term" value="C:cytosol"/>
    <property type="evidence" value="ECO:0007669"/>
    <property type="project" value="TreeGrafter"/>
</dbReference>
<proteinExistence type="inferred from homology"/>
<dbReference type="GO" id="GO:0000287">
    <property type="term" value="F:magnesium ion binding"/>
    <property type="evidence" value="ECO:0007669"/>
    <property type="project" value="InterPro"/>
</dbReference>
<keyword evidence="2 5" id="KW-0808">Transferase</keyword>
<dbReference type="SUPFAM" id="SSF56214">
    <property type="entry name" value="4'-phosphopantetheinyl transferase"/>
    <property type="match status" value="2"/>
</dbReference>
<protein>
    <submittedName>
        <fullName evidence="5">4'-phosphopantetheinyl transferase superfamily protein</fullName>
    </submittedName>
</protein>
<dbReference type="InterPro" id="IPR055066">
    <property type="entry name" value="AASDHPPT_N"/>
</dbReference>
<reference evidence="5" key="1">
    <citation type="submission" date="2021-04" db="EMBL/GenBank/DDBJ databases">
        <title>novel species isolated from subtropical streams in China.</title>
        <authorList>
            <person name="Lu H."/>
        </authorList>
    </citation>
    <scope>NUCLEOTIDE SEQUENCE</scope>
    <source>
        <strain evidence="5">LFS511W</strain>
    </source>
</reference>
<evidence type="ECO:0000256" key="2">
    <source>
        <dbReference type="ARBA" id="ARBA00022679"/>
    </source>
</evidence>
<dbReference type="Pfam" id="PF01648">
    <property type="entry name" value="ACPS"/>
    <property type="match status" value="1"/>
</dbReference>
<name>A0A941DLT3_9BURK</name>
<feature type="domain" description="4'-phosphopantetheinyl transferase" evidence="3">
    <location>
        <begin position="106"/>
        <end position="169"/>
    </location>
</feature>
<organism evidence="5 6">
    <name type="scientific">Undibacterium luofuense</name>
    <dbReference type="NCBI Taxonomy" id="2828733"/>
    <lineage>
        <taxon>Bacteria</taxon>
        <taxon>Pseudomonadati</taxon>
        <taxon>Pseudomonadota</taxon>
        <taxon>Betaproteobacteria</taxon>
        <taxon>Burkholderiales</taxon>
        <taxon>Oxalobacteraceae</taxon>
        <taxon>Undibacterium</taxon>
    </lineage>
</organism>